<dbReference type="GeneID" id="9684558"/>
<sequence length="168" mass="18368">MAPPPIPGGRGGGRGRGKGGYKGRMGKRFKKEKDGGDKPKRKKTGFGVVGVLGLFASLLGAMTALAVRETKKTSQKSDDVRRRLLSRPRAYSKHAACRMDCRKVTDEDAENTLHRGALSDRHSTPSARPCPRWALEDGRVRAVWAECRDETRLVTVIDTVTDHPCGPC</sequence>
<keyword evidence="2" id="KW-1133">Transmembrane helix</keyword>
<dbReference type="Proteomes" id="UP000001876">
    <property type="component" value="Unassembled WGS sequence"/>
</dbReference>
<evidence type="ECO:0000313" key="4">
    <source>
        <dbReference type="Proteomes" id="UP000001876"/>
    </source>
</evidence>
<evidence type="ECO:0000256" key="1">
    <source>
        <dbReference type="SAM" id="MobiDB-lite"/>
    </source>
</evidence>
<dbReference type="Pfam" id="PF14076">
    <property type="entry name" value="DUF4258"/>
    <property type="match status" value="1"/>
</dbReference>
<dbReference type="KEGG" id="mpp:MICPUCDRAFT_58573"/>
<feature type="compositionally biased region" description="Basic residues" evidence="1">
    <location>
        <begin position="13"/>
        <end position="30"/>
    </location>
</feature>
<keyword evidence="2" id="KW-0812">Transmembrane</keyword>
<feature type="transmembrane region" description="Helical" evidence="2">
    <location>
        <begin position="46"/>
        <end position="67"/>
    </location>
</feature>
<reference evidence="3 4" key="1">
    <citation type="journal article" date="2009" name="Science">
        <title>Green evolution and dynamic adaptations revealed by genomes of the marine picoeukaryotes Micromonas.</title>
        <authorList>
            <person name="Worden A.Z."/>
            <person name="Lee J.H."/>
            <person name="Mock T."/>
            <person name="Rouze P."/>
            <person name="Simmons M.P."/>
            <person name="Aerts A.L."/>
            <person name="Allen A.E."/>
            <person name="Cuvelier M.L."/>
            <person name="Derelle E."/>
            <person name="Everett M.V."/>
            <person name="Foulon E."/>
            <person name="Grimwood J."/>
            <person name="Gundlach H."/>
            <person name="Henrissat B."/>
            <person name="Napoli C."/>
            <person name="McDonald S.M."/>
            <person name="Parker M.S."/>
            <person name="Rombauts S."/>
            <person name="Salamov A."/>
            <person name="Von Dassow P."/>
            <person name="Badger J.H."/>
            <person name="Coutinho P.M."/>
            <person name="Demir E."/>
            <person name="Dubchak I."/>
            <person name="Gentemann C."/>
            <person name="Eikrem W."/>
            <person name="Gready J.E."/>
            <person name="John U."/>
            <person name="Lanier W."/>
            <person name="Lindquist E.A."/>
            <person name="Lucas S."/>
            <person name="Mayer K.F."/>
            <person name="Moreau H."/>
            <person name="Not F."/>
            <person name="Otillar R."/>
            <person name="Panaud O."/>
            <person name="Pangilinan J."/>
            <person name="Paulsen I."/>
            <person name="Piegu B."/>
            <person name="Poliakov A."/>
            <person name="Robbens S."/>
            <person name="Schmutz J."/>
            <person name="Toulza E."/>
            <person name="Wyss T."/>
            <person name="Zelensky A."/>
            <person name="Zhou K."/>
            <person name="Armbrust E.V."/>
            <person name="Bhattacharya D."/>
            <person name="Goodenough U.W."/>
            <person name="Van de Peer Y."/>
            <person name="Grigoriev I.V."/>
        </authorList>
    </citation>
    <scope>NUCLEOTIDE SEQUENCE [LARGE SCALE GENOMIC DNA]</scope>
    <source>
        <strain evidence="3 4">CCMP1545</strain>
    </source>
</reference>
<evidence type="ECO:0000313" key="3">
    <source>
        <dbReference type="EMBL" id="EEH56519.1"/>
    </source>
</evidence>
<feature type="region of interest" description="Disordered" evidence="1">
    <location>
        <begin position="1"/>
        <end position="43"/>
    </location>
</feature>
<dbReference type="InterPro" id="IPR025354">
    <property type="entry name" value="DUF4258"/>
</dbReference>
<name>C1MTW0_MICPC</name>
<dbReference type="OrthoDB" id="512205at2759"/>
<dbReference type="AlphaFoldDB" id="C1MTW0"/>
<proteinExistence type="predicted"/>
<organism evidence="4">
    <name type="scientific">Micromonas pusilla (strain CCMP1545)</name>
    <name type="common">Picoplanktonic green alga</name>
    <dbReference type="NCBI Taxonomy" id="564608"/>
    <lineage>
        <taxon>Eukaryota</taxon>
        <taxon>Viridiplantae</taxon>
        <taxon>Chlorophyta</taxon>
        <taxon>Mamiellophyceae</taxon>
        <taxon>Mamiellales</taxon>
        <taxon>Mamiellaceae</taxon>
        <taxon>Micromonas</taxon>
    </lineage>
</organism>
<gene>
    <name evidence="3" type="ORF">MICPUCDRAFT_58573</name>
</gene>
<dbReference type="EMBL" id="GG663740">
    <property type="protein sequence ID" value="EEH56519.1"/>
    <property type="molecule type" value="Genomic_DNA"/>
</dbReference>
<dbReference type="RefSeq" id="XP_003059387.1">
    <property type="nucleotide sequence ID" value="XM_003059341.1"/>
</dbReference>
<dbReference type="eggNOG" id="ENOG502SYQ1">
    <property type="taxonomic scope" value="Eukaryota"/>
</dbReference>
<keyword evidence="4" id="KW-1185">Reference proteome</keyword>
<accession>C1MTW0</accession>
<keyword evidence="2" id="KW-0472">Membrane</keyword>
<protein>
    <submittedName>
        <fullName evidence="3">Predicted protein</fullName>
    </submittedName>
</protein>
<dbReference type="OMA" id="DHPCGPC"/>
<evidence type="ECO:0000256" key="2">
    <source>
        <dbReference type="SAM" id="Phobius"/>
    </source>
</evidence>